<dbReference type="SMART" id="SM00388">
    <property type="entry name" value="HisKA"/>
    <property type="match status" value="1"/>
</dbReference>
<evidence type="ECO:0000256" key="2">
    <source>
        <dbReference type="ARBA" id="ARBA00004651"/>
    </source>
</evidence>
<dbReference type="GO" id="GO:0000155">
    <property type="term" value="F:phosphorelay sensor kinase activity"/>
    <property type="evidence" value="ECO:0007669"/>
    <property type="project" value="InterPro"/>
</dbReference>
<dbReference type="CDD" id="cd00082">
    <property type="entry name" value="HisKA"/>
    <property type="match status" value="1"/>
</dbReference>
<evidence type="ECO:0000256" key="14">
    <source>
        <dbReference type="SAM" id="MobiDB-lite"/>
    </source>
</evidence>
<keyword evidence="7 15" id="KW-0812">Transmembrane</keyword>
<dbReference type="AlphaFoldDB" id="A0A1I0AU02"/>
<feature type="transmembrane region" description="Helical" evidence="15">
    <location>
        <begin position="275"/>
        <end position="297"/>
    </location>
</feature>
<dbReference type="Pfam" id="PF02518">
    <property type="entry name" value="HATPase_c"/>
    <property type="match status" value="1"/>
</dbReference>
<evidence type="ECO:0000256" key="4">
    <source>
        <dbReference type="ARBA" id="ARBA00022475"/>
    </source>
</evidence>
<dbReference type="PANTHER" id="PTHR45528">
    <property type="entry name" value="SENSOR HISTIDINE KINASE CPXA"/>
    <property type="match status" value="1"/>
</dbReference>
<dbReference type="Pfam" id="PF00512">
    <property type="entry name" value="HisKA"/>
    <property type="match status" value="1"/>
</dbReference>
<keyword evidence="5" id="KW-0597">Phosphoprotein</keyword>
<dbReference type="FunFam" id="1.10.287.130:FF:000008">
    <property type="entry name" value="Two-component sensor histidine kinase"/>
    <property type="match status" value="1"/>
</dbReference>
<keyword evidence="13 15" id="KW-0472">Membrane</keyword>
<evidence type="ECO:0000256" key="6">
    <source>
        <dbReference type="ARBA" id="ARBA00022679"/>
    </source>
</evidence>
<feature type="transmembrane region" description="Helical" evidence="15">
    <location>
        <begin position="51"/>
        <end position="71"/>
    </location>
</feature>
<feature type="region of interest" description="Disordered" evidence="14">
    <location>
        <begin position="1"/>
        <end position="39"/>
    </location>
</feature>
<keyword evidence="4" id="KW-1003">Cell membrane</keyword>
<evidence type="ECO:0000259" key="16">
    <source>
        <dbReference type="PROSITE" id="PS50109"/>
    </source>
</evidence>
<dbReference type="Gene3D" id="1.10.287.130">
    <property type="match status" value="1"/>
</dbReference>
<keyword evidence="11 15" id="KW-1133">Transmembrane helix</keyword>
<keyword evidence="12" id="KW-0902">Two-component regulatory system</keyword>
<evidence type="ECO:0000256" key="7">
    <source>
        <dbReference type="ARBA" id="ARBA00022692"/>
    </source>
</evidence>
<dbReference type="InterPro" id="IPR050398">
    <property type="entry name" value="HssS/ArlS-like"/>
</dbReference>
<organism evidence="17 18">
    <name type="scientific">Natronincola peptidivorans</name>
    <dbReference type="NCBI Taxonomy" id="426128"/>
    <lineage>
        <taxon>Bacteria</taxon>
        <taxon>Bacillati</taxon>
        <taxon>Bacillota</taxon>
        <taxon>Clostridia</taxon>
        <taxon>Peptostreptococcales</taxon>
        <taxon>Natronincolaceae</taxon>
        <taxon>Natronincola</taxon>
    </lineage>
</organism>
<keyword evidence="6" id="KW-0808">Transferase</keyword>
<gene>
    <name evidence="17" type="ORF">SAMN05660297_01072</name>
</gene>
<name>A0A1I0AU02_9FIRM</name>
<comment type="catalytic activity">
    <reaction evidence="1">
        <text>ATP + protein L-histidine = ADP + protein N-phospho-L-histidine.</text>
        <dbReference type="EC" id="2.7.13.3"/>
    </reaction>
</comment>
<dbReference type="InterPro" id="IPR036890">
    <property type="entry name" value="HATPase_C_sf"/>
</dbReference>
<proteinExistence type="predicted"/>
<dbReference type="SUPFAM" id="SSF55874">
    <property type="entry name" value="ATPase domain of HSP90 chaperone/DNA topoisomerase II/histidine kinase"/>
    <property type="match status" value="1"/>
</dbReference>
<comment type="subcellular location">
    <subcellularLocation>
        <location evidence="2">Cell membrane</location>
        <topology evidence="2">Multi-pass membrane protein</topology>
    </subcellularLocation>
</comment>
<evidence type="ECO:0000256" key="15">
    <source>
        <dbReference type="SAM" id="Phobius"/>
    </source>
</evidence>
<protein>
    <recommendedName>
        <fullName evidence="3">histidine kinase</fullName>
        <ecNumber evidence="3">2.7.13.3</ecNumber>
    </recommendedName>
</protein>
<feature type="transmembrane region" description="Helical" evidence="15">
    <location>
        <begin position="230"/>
        <end position="254"/>
    </location>
</feature>
<dbReference type="EC" id="2.7.13.3" evidence="3"/>
<dbReference type="GO" id="GO:0005886">
    <property type="term" value="C:plasma membrane"/>
    <property type="evidence" value="ECO:0007669"/>
    <property type="project" value="UniProtKB-SubCell"/>
</dbReference>
<dbReference type="SMART" id="SM00387">
    <property type="entry name" value="HATPase_c"/>
    <property type="match status" value="1"/>
</dbReference>
<evidence type="ECO:0000256" key="9">
    <source>
        <dbReference type="ARBA" id="ARBA00022777"/>
    </source>
</evidence>
<dbReference type="SUPFAM" id="SSF47384">
    <property type="entry name" value="Homodimeric domain of signal transducing histidine kinase"/>
    <property type="match status" value="1"/>
</dbReference>
<evidence type="ECO:0000256" key="13">
    <source>
        <dbReference type="ARBA" id="ARBA00023136"/>
    </source>
</evidence>
<evidence type="ECO:0000313" key="17">
    <source>
        <dbReference type="EMBL" id="SES97668.1"/>
    </source>
</evidence>
<dbReference type="GO" id="GO:0005524">
    <property type="term" value="F:ATP binding"/>
    <property type="evidence" value="ECO:0007669"/>
    <property type="project" value="UniProtKB-KW"/>
</dbReference>
<accession>A0A1I0AU02</accession>
<keyword evidence="18" id="KW-1185">Reference proteome</keyword>
<sequence length="708" mass="81673">MDTNLNNNHDDVNERQTDTNEEEKENSQEIEVNTSRSVAQNQPKKWRASSLAIVFALLILTVASVGSYAPIKDYYFSTENNTIDYTESNDFSFALSRFTRYLNESKLQGIDWYDPRYENVESIKYYISNLERDISISNIPEATENRIQQQINNSQFYLWAVFDEEGTPEIETSTGIRFNKGIFAGSLFFSNEEKLNYANSQIIYIVPQDFLEHRDFFTYSMERYHAIPDYLLLIVVIGIATILLLSITAFSLPYDVQRRAAVCRLFNKMFLELKLLFWLGFPMLLFLTGATSHNMGFNEAEAIYHVNRYFYLLGIPATFILYLLIYLTIVYIKYIYYTGFKEGFINNSFMGKSMFYIIRKIKRIIKELIMIDITKSPHKKIFVILAVNLLILWIIALAGGAAFLLAVGYSIFLFQHLVKLMKHLKALNDVSGQLAEGGFDTHFQEDMGMFTPIAENLDNIKEGFQLAVDKEIKSQRMKAELISNVSHDLKTPLTSIITYVDLLKNEEIAVEKQKEYIEILDRKSKRLKVLIEDLFEASRVSSGNVELDLERVDVLALFRQTLGELEEKIADSNLQMRINIPENKIICRLDGKKTYRVFENIMNNIIKYALSNSRVYIDVEEIQGEVSFTFKNISAYEMNFDAAEITERFTRGDASRNTEGSGLGLAIAKSITELQKGSLQISIDGDLFKLIVRFPKEEEEHIKDQRVD</sequence>
<keyword evidence="9 17" id="KW-0418">Kinase</keyword>
<keyword evidence="8" id="KW-0547">Nucleotide-binding</keyword>
<feature type="transmembrane region" description="Helical" evidence="15">
    <location>
        <begin position="381"/>
        <end position="414"/>
    </location>
</feature>
<dbReference type="EMBL" id="FOHU01000003">
    <property type="protein sequence ID" value="SES97668.1"/>
    <property type="molecule type" value="Genomic_DNA"/>
</dbReference>
<feature type="transmembrane region" description="Helical" evidence="15">
    <location>
        <begin position="309"/>
        <end position="332"/>
    </location>
</feature>
<evidence type="ECO:0000256" key="8">
    <source>
        <dbReference type="ARBA" id="ARBA00022741"/>
    </source>
</evidence>
<dbReference type="Proteomes" id="UP000199568">
    <property type="component" value="Unassembled WGS sequence"/>
</dbReference>
<evidence type="ECO:0000256" key="11">
    <source>
        <dbReference type="ARBA" id="ARBA00022989"/>
    </source>
</evidence>
<evidence type="ECO:0000256" key="12">
    <source>
        <dbReference type="ARBA" id="ARBA00023012"/>
    </source>
</evidence>
<dbReference type="PROSITE" id="PS50109">
    <property type="entry name" value="HIS_KIN"/>
    <property type="match status" value="1"/>
</dbReference>
<dbReference type="PANTHER" id="PTHR45528:SF1">
    <property type="entry name" value="SENSOR HISTIDINE KINASE CPXA"/>
    <property type="match status" value="1"/>
</dbReference>
<dbReference type="RefSeq" id="WP_244272642.1">
    <property type="nucleotide sequence ID" value="NZ_FOHU01000003.1"/>
</dbReference>
<keyword evidence="10" id="KW-0067">ATP-binding</keyword>
<reference evidence="17 18" key="1">
    <citation type="submission" date="2016-10" db="EMBL/GenBank/DDBJ databases">
        <authorList>
            <person name="de Groot N.N."/>
        </authorList>
    </citation>
    <scope>NUCLEOTIDE SEQUENCE [LARGE SCALE GENOMIC DNA]</scope>
    <source>
        <strain evidence="17 18">DSM 18979</strain>
    </source>
</reference>
<feature type="domain" description="Histidine kinase" evidence="16">
    <location>
        <begin position="484"/>
        <end position="698"/>
    </location>
</feature>
<dbReference type="InterPro" id="IPR036097">
    <property type="entry name" value="HisK_dim/P_sf"/>
</dbReference>
<dbReference type="InterPro" id="IPR003661">
    <property type="entry name" value="HisK_dim/P_dom"/>
</dbReference>
<dbReference type="STRING" id="426128.SAMN05660297_01072"/>
<dbReference type="InterPro" id="IPR005467">
    <property type="entry name" value="His_kinase_dom"/>
</dbReference>
<evidence type="ECO:0000256" key="3">
    <source>
        <dbReference type="ARBA" id="ARBA00012438"/>
    </source>
</evidence>
<evidence type="ECO:0000256" key="10">
    <source>
        <dbReference type="ARBA" id="ARBA00022840"/>
    </source>
</evidence>
<dbReference type="InterPro" id="IPR003594">
    <property type="entry name" value="HATPase_dom"/>
</dbReference>
<dbReference type="Gene3D" id="3.30.565.10">
    <property type="entry name" value="Histidine kinase-like ATPase, C-terminal domain"/>
    <property type="match status" value="1"/>
</dbReference>
<feature type="compositionally biased region" description="Basic and acidic residues" evidence="14">
    <location>
        <begin position="8"/>
        <end position="18"/>
    </location>
</feature>
<evidence type="ECO:0000313" key="18">
    <source>
        <dbReference type="Proteomes" id="UP000199568"/>
    </source>
</evidence>
<evidence type="ECO:0000256" key="5">
    <source>
        <dbReference type="ARBA" id="ARBA00022553"/>
    </source>
</evidence>
<evidence type="ECO:0000256" key="1">
    <source>
        <dbReference type="ARBA" id="ARBA00000085"/>
    </source>
</evidence>